<gene>
    <name evidence="4" type="ORF">EF294_20485</name>
</gene>
<sequence>MRRLRWRDLRLTLLVATVTVLASACGFNGVNSLPVPGAQGTGDGSYTISAVIPSAAGLTNNAPVLIDDATVGSVGSISVAPGWNAKVDIRLNPGVKVADGSHVMVGMTSVLGSTHLELVEPTGTATGYMRAGDQIPLPRCPKVDNIAQPTEAAVADINSAQQVVGCNYPTTEQVLSALSVVLNGGGLSQFGDIVGEMSQIFDGHNQQIRALIPQLTTLVGDLNNQTDNIIRAGEGLDRLTVAVNQQTPTLQKALRDGPQILKLLNDQRQQLVNALDAVGRLSSTTNDVLDANAQDIKTIVANMAKAFGGLAAAGPALPGSLRLLLTFPFLEEEIPTMVKGDYINSDLVLDLTIPKLQRSILRSVGVVGPEGVTGRPAGAAGRGLNPFTSPLQPGDETRSENDPPIPATQNTPGSNGGGN</sequence>
<dbReference type="InterPro" id="IPR024516">
    <property type="entry name" value="Mce_C"/>
</dbReference>
<dbReference type="InterPro" id="IPR052336">
    <property type="entry name" value="MlaD_Phospholipid_Transporter"/>
</dbReference>
<dbReference type="PANTHER" id="PTHR33371:SF15">
    <property type="entry name" value="LIPOPROTEIN LPRN"/>
    <property type="match status" value="1"/>
</dbReference>
<protein>
    <submittedName>
        <fullName evidence="4">MCE family protein</fullName>
    </submittedName>
</protein>
<accession>A0A3N4G3A9</accession>
<feature type="region of interest" description="Disordered" evidence="1">
    <location>
        <begin position="372"/>
        <end position="419"/>
    </location>
</feature>
<evidence type="ECO:0000256" key="1">
    <source>
        <dbReference type="SAM" id="MobiDB-lite"/>
    </source>
</evidence>
<organism evidence="4 5">
    <name type="scientific">Gordonia oryzae</name>
    <dbReference type="NCBI Taxonomy" id="2487349"/>
    <lineage>
        <taxon>Bacteria</taxon>
        <taxon>Bacillati</taxon>
        <taxon>Actinomycetota</taxon>
        <taxon>Actinomycetes</taxon>
        <taxon>Mycobacteriales</taxon>
        <taxon>Gordoniaceae</taxon>
        <taxon>Gordonia</taxon>
    </lineage>
</organism>
<dbReference type="EMBL" id="RKMH01000022">
    <property type="protein sequence ID" value="RPA56875.1"/>
    <property type="molecule type" value="Genomic_DNA"/>
</dbReference>
<dbReference type="PANTHER" id="PTHR33371">
    <property type="entry name" value="INTERMEMBRANE PHOSPHOLIPID TRANSPORT SYSTEM BINDING PROTEIN MLAD-RELATED"/>
    <property type="match status" value="1"/>
</dbReference>
<proteinExistence type="predicted"/>
<name>A0A3N4G3A9_9ACTN</name>
<dbReference type="PROSITE" id="PS51257">
    <property type="entry name" value="PROKAR_LIPOPROTEIN"/>
    <property type="match status" value="1"/>
</dbReference>
<evidence type="ECO:0000259" key="2">
    <source>
        <dbReference type="Pfam" id="PF02470"/>
    </source>
</evidence>
<dbReference type="InterPro" id="IPR003399">
    <property type="entry name" value="Mce/MlaD"/>
</dbReference>
<evidence type="ECO:0000259" key="3">
    <source>
        <dbReference type="Pfam" id="PF11887"/>
    </source>
</evidence>
<dbReference type="RefSeq" id="WP_123932862.1">
    <property type="nucleotide sequence ID" value="NZ_JBPSDP010000021.1"/>
</dbReference>
<reference evidence="4 5" key="1">
    <citation type="submission" date="2018-11" db="EMBL/GenBank/DDBJ databases">
        <title>Draft genome sequence of Gordonia sp. RS15-1S isolated from rice stems.</title>
        <authorList>
            <person name="Muangham S."/>
        </authorList>
    </citation>
    <scope>NUCLEOTIDE SEQUENCE [LARGE SCALE GENOMIC DNA]</scope>
    <source>
        <strain evidence="4 5">RS15-1S</strain>
    </source>
</reference>
<dbReference type="OrthoDB" id="9774928at2"/>
<evidence type="ECO:0000313" key="5">
    <source>
        <dbReference type="Proteomes" id="UP000267536"/>
    </source>
</evidence>
<dbReference type="GO" id="GO:0005576">
    <property type="term" value="C:extracellular region"/>
    <property type="evidence" value="ECO:0007669"/>
    <property type="project" value="TreeGrafter"/>
</dbReference>
<dbReference type="Pfam" id="PF11887">
    <property type="entry name" value="Mce4_CUP1"/>
    <property type="match status" value="1"/>
</dbReference>
<dbReference type="Pfam" id="PF02470">
    <property type="entry name" value="MlaD"/>
    <property type="match status" value="1"/>
</dbReference>
<feature type="domain" description="Mammalian cell entry C-terminal" evidence="3">
    <location>
        <begin position="194"/>
        <end position="321"/>
    </location>
</feature>
<dbReference type="Proteomes" id="UP000267536">
    <property type="component" value="Unassembled WGS sequence"/>
</dbReference>
<evidence type="ECO:0000313" key="4">
    <source>
        <dbReference type="EMBL" id="RPA56875.1"/>
    </source>
</evidence>
<comment type="caution">
    <text evidence="4">The sequence shown here is derived from an EMBL/GenBank/DDBJ whole genome shotgun (WGS) entry which is preliminary data.</text>
</comment>
<dbReference type="AlphaFoldDB" id="A0A3N4G3A9"/>
<keyword evidence="5" id="KW-1185">Reference proteome</keyword>
<feature type="domain" description="Mce/MlaD" evidence="2">
    <location>
        <begin position="45"/>
        <end position="119"/>
    </location>
</feature>